<sequence length="129" mass="14104">MNTKYCSRYTKLLVSALRRSKKRPHGSNSRERSSAAGQATPRARRSLIRGGQNRRAIRVKVVLTRVEAAQLLSLTAHGHRTAAQVVAEIMMRRQATAGSKASTTAQVNTAAPPSTTTAWRPVLESIPEE</sequence>
<evidence type="ECO:0000313" key="3">
    <source>
        <dbReference type="Proteomes" id="UP000636709"/>
    </source>
</evidence>
<protein>
    <submittedName>
        <fullName evidence="2">Uncharacterized protein</fullName>
    </submittedName>
</protein>
<reference evidence="2" key="1">
    <citation type="submission" date="2020-07" db="EMBL/GenBank/DDBJ databases">
        <title>Genome sequence and genetic diversity analysis of an under-domesticated orphan crop, white fonio (Digitaria exilis).</title>
        <authorList>
            <person name="Bennetzen J.L."/>
            <person name="Chen S."/>
            <person name="Ma X."/>
            <person name="Wang X."/>
            <person name="Yssel A.E.J."/>
            <person name="Chaluvadi S.R."/>
            <person name="Johnson M."/>
            <person name="Gangashetty P."/>
            <person name="Hamidou F."/>
            <person name="Sanogo M.D."/>
            <person name="Zwaenepoel A."/>
            <person name="Wallace J."/>
            <person name="Van De Peer Y."/>
            <person name="Van Deynze A."/>
        </authorList>
    </citation>
    <scope>NUCLEOTIDE SEQUENCE</scope>
    <source>
        <tissue evidence="2">Leaves</tissue>
    </source>
</reference>
<name>A0A835F1B2_9POAL</name>
<feature type="region of interest" description="Disordered" evidence="1">
    <location>
        <begin position="97"/>
        <end position="116"/>
    </location>
</feature>
<organism evidence="2 3">
    <name type="scientific">Digitaria exilis</name>
    <dbReference type="NCBI Taxonomy" id="1010633"/>
    <lineage>
        <taxon>Eukaryota</taxon>
        <taxon>Viridiplantae</taxon>
        <taxon>Streptophyta</taxon>
        <taxon>Embryophyta</taxon>
        <taxon>Tracheophyta</taxon>
        <taxon>Spermatophyta</taxon>
        <taxon>Magnoliopsida</taxon>
        <taxon>Liliopsida</taxon>
        <taxon>Poales</taxon>
        <taxon>Poaceae</taxon>
        <taxon>PACMAD clade</taxon>
        <taxon>Panicoideae</taxon>
        <taxon>Panicodae</taxon>
        <taxon>Paniceae</taxon>
        <taxon>Anthephorinae</taxon>
        <taxon>Digitaria</taxon>
    </lineage>
</organism>
<evidence type="ECO:0000256" key="1">
    <source>
        <dbReference type="SAM" id="MobiDB-lite"/>
    </source>
</evidence>
<keyword evidence="3" id="KW-1185">Reference proteome</keyword>
<dbReference type="EMBL" id="JACEFO010001653">
    <property type="protein sequence ID" value="KAF8725547.1"/>
    <property type="molecule type" value="Genomic_DNA"/>
</dbReference>
<feature type="region of interest" description="Disordered" evidence="1">
    <location>
        <begin position="16"/>
        <end position="51"/>
    </location>
</feature>
<dbReference type="Gramene" id="Dexi3B01G0007460.1">
    <property type="protein sequence ID" value="Dexi3B01G0007460.1:cds"/>
    <property type="gene ID" value="Dexi3B01G0007460"/>
</dbReference>
<accession>A0A835F1B2</accession>
<proteinExistence type="predicted"/>
<comment type="caution">
    <text evidence="2">The sequence shown here is derived from an EMBL/GenBank/DDBJ whole genome shotgun (WGS) entry which is preliminary data.</text>
</comment>
<evidence type="ECO:0000313" key="2">
    <source>
        <dbReference type="EMBL" id="KAF8725547.1"/>
    </source>
</evidence>
<gene>
    <name evidence="2" type="ORF">HU200_020080</name>
</gene>
<dbReference type="AlphaFoldDB" id="A0A835F1B2"/>
<dbReference type="Proteomes" id="UP000636709">
    <property type="component" value="Unassembled WGS sequence"/>
</dbReference>
<dbReference type="OrthoDB" id="1077969at2759"/>